<evidence type="ECO:0000313" key="3">
    <source>
        <dbReference type="WBParaSite" id="GPUH_0001238701-mRNA-1"/>
    </source>
</evidence>
<name>A0A183DUI2_9BILA</name>
<evidence type="ECO:0000313" key="2">
    <source>
        <dbReference type="Proteomes" id="UP000271098"/>
    </source>
</evidence>
<sequence length="96" mass="10928">MHSDDILPSTSLSHSVRAPTDAVFVPSDLNSYRNRIDASVDEQRKYRQVLAGLNNKVMKYRQRAAKSVAQLSTQASGDYDGHETMYTLRRYFGLFL</sequence>
<dbReference type="EMBL" id="UYRT01079268">
    <property type="protein sequence ID" value="VDN20335.1"/>
    <property type="molecule type" value="Genomic_DNA"/>
</dbReference>
<protein>
    <submittedName>
        <fullName evidence="1 3">Uncharacterized protein</fullName>
    </submittedName>
</protein>
<dbReference type="AlphaFoldDB" id="A0A183DUI2"/>
<dbReference type="Proteomes" id="UP000271098">
    <property type="component" value="Unassembled WGS sequence"/>
</dbReference>
<evidence type="ECO:0000313" key="1">
    <source>
        <dbReference type="EMBL" id="VDN20335.1"/>
    </source>
</evidence>
<dbReference type="OrthoDB" id="3549872at2759"/>
<reference evidence="3" key="1">
    <citation type="submission" date="2016-06" db="UniProtKB">
        <authorList>
            <consortium name="WormBaseParasite"/>
        </authorList>
    </citation>
    <scope>IDENTIFICATION</scope>
</reference>
<keyword evidence="2" id="KW-1185">Reference proteome</keyword>
<accession>A0A183DUI2</accession>
<reference evidence="1 2" key="2">
    <citation type="submission" date="2018-11" db="EMBL/GenBank/DDBJ databases">
        <authorList>
            <consortium name="Pathogen Informatics"/>
        </authorList>
    </citation>
    <scope>NUCLEOTIDE SEQUENCE [LARGE SCALE GENOMIC DNA]</scope>
</reference>
<gene>
    <name evidence="1" type="ORF">GPUH_LOCUS12371</name>
</gene>
<organism evidence="3">
    <name type="scientific">Gongylonema pulchrum</name>
    <dbReference type="NCBI Taxonomy" id="637853"/>
    <lineage>
        <taxon>Eukaryota</taxon>
        <taxon>Metazoa</taxon>
        <taxon>Ecdysozoa</taxon>
        <taxon>Nematoda</taxon>
        <taxon>Chromadorea</taxon>
        <taxon>Rhabditida</taxon>
        <taxon>Spirurina</taxon>
        <taxon>Spiruromorpha</taxon>
        <taxon>Spiruroidea</taxon>
        <taxon>Gongylonematidae</taxon>
        <taxon>Gongylonema</taxon>
    </lineage>
</organism>
<dbReference type="WBParaSite" id="GPUH_0001238701-mRNA-1">
    <property type="protein sequence ID" value="GPUH_0001238701-mRNA-1"/>
    <property type="gene ID" value="GPUH_0001238701"/>
</dbReference>
<proteinExistence type="predicted"/>